<organism evidence="3 4">
    <name type="scientific">Mesonia hippocampi</name>
    <dbReference type="NCBI Taxonomy" id="1628250"/>
    <lineage>
        <taxon>Bacteria</taxon>
        <taxon>Pseudomonadati</taxon>
        <taxon>Bacteroidota</taxon>
        <taxon>Flavobacteriia</taxon>
        <taxon>Flavobacteriales</taxon>
        <taxon>Flavobacteriaceae</taxon>
        <taxon>Mesonia</taxon>
    </lineage>
</organism>
<comment type="caution">
    <text evidence="3">The sequence shown here is derived from an EMBL/GenBank/DDBJ whole genome shotgun (WGS) entry which is preliminary data.</text>
</comment>
<dbReference type="AlphaFoldDB" id="A0A840ENN2"/>
<dbReference type="EC" id="3.1.2.-" evidence="3"/>
<name>A0A840ENN2_9FLAO</name>
<dbReference type="InterPro" id="IPR006684">
    <property type="entry name" value="YbgC/YbaW"/>
</dbReference>
<gene>
    <name evidence="3" type="ORF">GGR32_002301</name>
</gene>
<dbReference type="PROSITE" id="PS01328">
    <property type="entry name" value="4HBCOA_THIOESTERASE"/>
    <property type="match status" value="1"/>
</dbReference>
<dbReference type="InterPro" id="IPR029069">
    <property type="entry name" value="HotDog_dom_sf"/>
</dbReference>
<dbReference type="Gene3D" id="3.10.129.10">
    <property type="entry name" value="Hotdog Thioesterase"/>
    <property type="match status" value="1"/>
</dbReference>
<comment type="similarity">
    <text evidence="1">Belongs to the 4-hydroxybenzoyl-CoA thioesterase family.</text>
</comment>
<dbReference type="InterPro" id="IPR008272">
    <property type="entry name" value="HB-CoA_thioesterase_AS"/>
</dbReference>
<dbReference type="PANTHER" id="PTHR31793">
    <property type="entry name" value="4-HYDROXYBENZOYL-COA THIOESTERASE FAMILY MEMBER"/>
    <property type="match status" value="1"/>
</dbReference>
<dbReference type="CDD" id="cd00586">
    <property type="entry name" value="4HBT"/>
    <property type="match status" value="1"/>
</dbReference>
<dbReference type="GO" id="GO:0047617">
    <property type="term" value="F:fatty acyl-CoA hydrolase activity"/>
    <property type="evidence" value="ECO:0007669"/>
    <property type="project" value="TreeGrafter"/>
</dbReference>
<dbReference type="NCBIfam" id="TIGR00051">
    <property type="entry name" value="YbgC/FadM family acyl-CoA thioesterase"/>
    <property type="match status" value="1"/>
</dbReference>
<evidence type="ECO:0000256" key="2">
    <source>
        <dbReference type="ARBA" id="ARBA00022801"/>
    </source>
</evidence>
<dbReference type="PANTHER" id="PTHR31793:SF27">
    <property type="entry name" value="NOVEL THIOESTERASE SUPERFAMILY DOMAIN AND SAPOSIN A-TYPE DOMAIN CONTAINING PROTEIN (0610012H03RIK)"/>
    <property type="match status" value="1"/>
</dbReference>
<dbReference type="SUPFAM" id="SSF54637">
    <property type="entry name" value="Thioesterase/thiol ester dehydrase-isomerase"/>
    <property type="match status" value="1"/>
</dbReference>
<evidence type="ECO:0000256" key="1">
    <source>
        <dbReference type="ARBA" id="ARBA00005953"/>
    </source>
</evidence>
<dbReference type="Pfam" id="PF13279">
    <property type="entry name" value="4HBT_2"/>
    <property type="match status" value="1"/>
</dbReference>
<dbReference type="PIRSF" id="PIRSF003230">
    <property type="entry name" value="YbgC"/>
    <property type="match status" value="1"/>
</dbReference>
<accession>A0A840ENN2</accession>
<keyword evidence="4" id="KW-1185">Reference proteome</keyword>
<keyword evidence="2 3" id="KW-0378">Hydrolase</keyword>
<protein>
    <submittedName>
        <fullName evidence="3">Acyl-CoA thioester hydrolase</fullName>
        <ecNumber evidence="3">3.1.2.-</ecNumber>
    </submittedName>
</protein>
<evidence type="ECO:0000313" key="4">
    <source>
        <dbReference type="Proteomes" id="UP000553034"/>
    </source>
</evidence>
<dbReference type="RefSeq" id="WP_183478324.1">
    <property type="nucleotide sequence ID" value="NZ_JACIFO010000014.1"/>
</dbReference>
<dbReference type="Proteomes" id="UP000553034">
    <property type="component" value="Unassembled WGS sequence"/>
</dbReference>
<dbReference type="InterPro" id="IPR050563">
    <property type="entry name" value="4-hydroxybenzoyl-CoA_TE"/>
</dbReference>
<reference evidence="3 4" key="1">
    <citation type="submission" date="2020-08" db="EMBL/GenBank/DDBJ databases">
        <title>Genomic Encyclopedia of Type Strains, Phase IV (KMG-IV): sequencing the most valuable type-strain genomes for metagenomic binning, comparative biology and taxonomic classification.</title>
        <authorList>
            <person name="Goeker M."/>
        </authorList>
    </citation>
    <scope>NUCLEOTIDE SEQUENCE [LARGE SCALE GENOMIC DNA]</scope>
    <source>
        <strain evidence="3 4">DSM 29568</strain>
    </source>
</reference>
<proteinExistence type="inferred from homology"/>
<sequence>MKNIDSSFRVRYAETDQMGVVHHANYPVYLESARITWLDNLGISYKKLEQDGVMLPVYDLQLTYVKPAFFDDIITVKVSLREAPGVKIIFDYKLYNQHDELLTKAATTLIFVDAKTRKPIRCPKPIFDIIMG</sequence>
<evidence type="ECO:0000313" key="3">
    <source>
        <dbReference type="EMBL" id="MBB4119989.1"/>
    </source>
</evidence>
<dbReference type="EMBL" id="JACIFO010000014">
    <property type="protein sequence ID" value="MBB4119989.1"/>
    <property type="molecule type" value="Genomic_DNA"/>
</dbReference>